<evidence type="ECO:0008006" key="6">
    <source>
        <dbReference type="Google" id="ProtNLM"/>
    </source>
</evidence>
<dbReference type="Gene3D" id="3.30.1540.10">
    <property type="entry name" value="formyl-coa transferase, domain 3"/>
    <property type="match status" value="1"/>
</dbReference>
<dbReference type="AlphaFoldDB" id="A0A9W6L800"/>
<evidence type="ECO:0000256" key="1">
    <source>
        <dbReference type="ARBA" id="ARBA00008383"/>
    </source>
</evidence>
<dbReference type="InterPro" id="IPR003673">
    <property type="entry name" value="CoA-Trfase_fam_III"/>
</dbReference>
<dbReference type="InterPro" id="IPR044855">
    <property type="entry name" value="CoA-Trfase_III_dom3_sf"/>
</dbReference>
<comment type="caution">
    <text evidence="4">The sequence shown here is derived from an EMBL/GenBank/DDBJ whole genome shotgun (WGS) entry which is preliminary data.</text>
</comment>
<dbReference type="GO" id="GO:0016740">
    <property type="term" value="F:transferase activity"/>
    <property type="evidence" value="ECO:0007669"/>
    <property type="project" value="UniProtKB-KW"/>
</dbReference>
<evidence type="ECO:0000313" key="5">
    <source>
        <dbReference type="Proteomes" id="UP001143463"/>
    </source>
</evidence>
<evidence type="ECO:0000256" key="2">
    <source>
        <dbReference type="ARBA" id="ARBA00022679"/>
    </source>
</evidence>
<reference evidence="4" key="2">
    <citation type="submission" date="2023-01" db="EMBL/GenBank/DDBJ databases">
        <authorList>
            <person name="Sun Q."/>
            <person name="Evtushenko L."/>
        </authorList>
    </citation>
    <scope>NUCLEOTIDE SEQUENCE</scope>
    <source>
        <strain evidence="4">VKM Ac-1069</strain>
    </source>
</reference>
<dbReference type="PANTHER" id="PTHR48228:SF6">
    <property type="entry name" value="L-CARNITINE COA-TRANSFERASE"/>
    <property type="match status" value="1"/>
</dbReference>
<dbReference type="InterPro" id="IPR050509">
    <property type="entry name" value="CoA-transferase_III"/>
</dbReference>
<dbReference type="Gene3D" id="3.40.50.10540">
    <property type="entry name" value="Crotonobetainyl-coa:carnitine coa-transferase, domain 1"/>
    <property type="match status" value="1"/>
</dbReference>
<comment type="similarity">
    <text evidence="1">Belongs to the CoA-transferase III family.</text>
</comment>
<organism evidence="4 5">
    <name type="scientific">Pseudonocardia halophobica</name>
    <dbReference type="NCBI Taxonomy" id="29401"/>
    <lineage>
        <taxon>Bacteria</taxon>
        <taxon>Bacillati</taxon>
        <taxon>Actinomycetota</taxon>
        <taxon>Actinomycetes</taxon>
        <taxon>Pseudonocardiales</taxon>
        <taxon>Pseudonocardiaceae</taxon>
        <taxon>Pseudonocardia</taxon>
    </lineage>
</organism>
<name>A0A9W6L800_9PSEU</name>
<dbReference type="PANTHER" id="PTHR48228">
    <property type="entry name" value="SUCCINYL-COA--D-CITRAMALATE COA-TRANSFERASE"/>
    <property type="match status" value="1"/>
</dbReference>
<sequence length="282" mass="28275">MTDGELPLHGVRVLDLADGVAAVTTRLLADLGADVVRVEPPEGAPARRREPVVAGTGVAHLVQDANKRSAVVDAADLARLVRSAAILVHDRPPGADDGLTAEELHALNPALVVVAVTPFGQTGPYRDRVATDEVLLAMSGALARSGRPGLPPLPPPAAIAGHSAAVQAAWATLVAYAGALESGVGDLVDVSLHEALTHAVDPGFGISGSATGGARAIGTRDRPDVAHLYPIFPCADGHVRICVLSGGSGAACGAGWASPRSSPIPASSTSGSGSRPGTGCTR</sequence>
<evidence type="ECO:0000256" key="3">
    <source>
        <dbReference type="SAM" id="MobiDB-lite"/>
    </source>
</evidence>
<keyword evidence="5" id="KW-1185">Reference proteome</keyword>
<protein>
    <recommendedName>
        <fullName evidence="6">CoA transferase family III</fullName>
    </recommendedName>
</protein>
<dbReference type="EMBL" id="BSFQ01000016">
    <property type="protein sequence ID" value="GLL12729.1"/>
    <property type="molecule type" value="Genomic_DNA"/>
</dbReference>
<dbReference type="Pfam" id="PF02515">
    <property type="entry name" value="CoA_transf_3"/>
    <property type="match status" value="1"/>
</dbReference>
<dbReference type="Proteomes" id="UP001143463">
    <property type="component" value="Unassembled WGS sequence"/>
</dbReference>
<feature type="region of interest" description="Disordered" evidence="3">
    <location>
        <begin position="259"/>
        <end position="282"/>
    </location>
</feature>
<dbReference type="InterPro" id="IPR023606">
    <property type="entry name" value="CoA-Trfase_III_dom_1_sf"/>
</dbReference>
<accession>A0A9W6L800</accession>
<dbReference type="SUPFAM" id="SSF89796">
    <property type="entry name" value="CoA-transferase family III (CaiB/BaiF)"/>
    <property type="match status" value="1"/>
</dbReference>
<dbReference type="RefSeq" id="WP_197040680.1">
    <property type="nucleotide sequence ID" value="NZ_BAAAUZ010000049.1"/>
</dbReference>
<gene>
    <name evidence="4" type="ORF">GCM10017577_38700</name>
</gene>
<proteinExistence type="inferred from homology"/>
<keyword evidence="2" id="KW-0808">Transferase</keyword>
<reference evidence="4" key="1">
    <citation type="journal article" date="2014" name="Int. J. Syst. Evol. Microbiol.">
        <title>Complete genome sequence of Corynebacterium casei LMG S-19264T (=DSM 44701T), isolated from a smear-ripened cheese.</title>
        <authorList>
            <consortium name="US DOE Joint Genome Institute (JGI-PGF)"/>
            <person name="Walter F."/>
            <person name="Albersmeier A."/>
            <person name="Kalinowski J."/>
            <person name="Ruckert C."/>
        </authorList>
    </citation>
    <scope>NUCLEOTIDE SEQUENCE</scope>
    <source>
        <strain evidence="4">VKM Ac-1069</strain>
    </source>
</reference>
<evidence type="ECO:0000313" key="4">
    <source>
        <dbReference type="EMBL" id="GLL12729.1"/>
    </source>
</evidence>